<dbReference type="InterPro" id="IPR011541">
    <property type="entry name" value="Ni/Co_transpt_high_affinity"/>
</dbReference>
<comment type="similarity">
    <text evidence="2 8">Belongs to the NiCoT transporter (TC 2.A.52) family.</text>
</comment>
<dbReference type="InterPro" id="IPR004688">
    <property type="entry name" value="Ni/Co_transpt"/>
</dbReference>
<dbReference type="EMBL" id="BRPK01000005">
    <property type="protein sequence ID" value="GLB38368.1"/>
    <property type="molecule type" value="Genomic_DNA"/>
</dbReference>
<organism evidence="9 10">
    <name type="scientific">Lyophyllum shimeji</name>
    <name type="common">Hon-shimeji</name>
    <name type="synonym">Tricholoma shimeji</name>
    <dbReference type="NCBI Taxonomy" id="47721"/>
    <lineage>
        <taxon>Eukaryota</taxon>
        <taxon>Fungi</taxon>
        <taxon>Dikarya</taxon>
        <taxon>Basidiomycota</taxon>
        <taxon>Agaricomycotina</taxon>
        <taxon>Agaricomycetes</taxon>
        <taxon>Agaricomycetidae</taxon>
        <taxon>Agaricales</taxon>
        <taxon>Tricholomatineae</taxon>
        <taxon>Lyophyllaceae</taxon>
        <taxon>Lyophyllum</taxon>
    </lineage>
</organism>
<comment type="caution">
    <text evidence="8">Lacks conserved residue(s) required for the propagation of feature annotation.</text>
</comment>
<keyword evidence="6 8" id="KW-1133">Transmembrane helix</keyword>
<dbReference type="GO" id="GO:0015099">
    <property type="term" value="F:nickel cation transmembrane transporter activity"/>
    <property type="evidence" value="ECO:0007669"/>
    <property type="project" value="UniProtKB-UniRule"/>
</dbReference>
<evidence type="ECO:0000256" key="1">
    <source>
        <dbReference type="ARBA" id="ARBA00004127"/>
    </source>
</evidence>
<dbReference type="GO" id="GO:0012505">
    <property type="term" value="C:endomembrane system"/>
    <property type="evidence" value="ECO:0007669"/>
    <property type="project" value="UniProtKB-SubCell"/>
</dbReference>
<gene>
    <name evidence="9" type="ORF">LshimejAT787_0502330</name>
</gene>
<dbReference type="GO" id="GO:0005886">
    <property type="term" value="C:plasma membrane"/>
    <property type="evidence" value="ECO:0007669"/>
    <property type="project" value="UniProtKB-SubCell"/>
</dbReference>
<evidence type="ECO:0000256" key="2">
    <source>
        <dbReference type="ARBA" id="ARBA00010892"/>
    </source>
</evidence>
<proteinExistence type="inferred from homology"/>
<dbReference type="OrthoDB" id="5197598at2759"/>
<evidence type="ECO:0000256" key="5">
    <source>
        <dbReference type="ARBA" id="ARBA00022692"/>
    </source>
</evidence>
<evidence type="ECO:0000313" key="10">
    <source>
        <dbReference type="Proteomes" id="UP001063166"/>
    </source>
</evidence>
<keyword evidence="5 8" id="KW-0812">Transmembrane</keyword>
<accession>A0A9P3PLZ2</accession>
<evidence type="ECO:0000256" key="6">
    <source>
        <dbReference type="ARBA" id="ARBA00022989"/>
    </source>
</evidence>
<feature type="transmembrane region" description="Helical" evidence="8">
    <location>
        <begin position="12"/>
        <end position="38"/>
    </location>
</feature>
<name>A0A9P3PLZ2_LYOSH</name>
<sequence length="157" mass="16828">MLRLLSVKPTLLGRSVVLATSEGAANAICWSVAGILFAQNQNSRPILSLALLAWTLGLRHALDADHIRRSLGINHLLTPRFSESVIDNATRGLISLGQLPLTCGLFFSLGHSTILIVVTVAIAISSDVFDKMHHVGEVGGIVGARDPMENNQTTPER</sequence>
<protein>
    <recommendedName>
        <fullName evidence="8">Nickel/cobalt efflux system</fullName>
    </recommendedName>
</protein>
<keyword evidence="7 8" id="KW-0472">Membrane</keyword>
<dbReference type="PANTHER" id="PTHR31611:SF0">
    <property type="entry name" value="HIGH-AFFINITY NICKEL TRANSPORT PROTEIN NIC1"/>
    <property type="match status" value="1"/>
</dbReference>
<dbReference type="AlphaFoldDB" id="A0A9P3PLZ2"/>
<keyword evidence="4" id="KW-0533">Nickel</keyword>
<dbReference type="PANTHER" id="PTHR31611">
    <property type="entry name" value="HIGH-AFFINITY NICKEL TRANSPORT PROTEIN NIC1"/>
    <property type="match status" value="1"/>
</dbReference>
<comment type="subcellular location">
    <subcellularLocation>
        <location evidence="8">Cell membrane</location>
        <topology evidence="8">Multi-pass membrane protein</topology>
    </subcellularLocation>
    <subcellularLocation>
        <location evidence="1">Endomembrane system</location>
        <topology evidence="1">Multi-pass membrane protein</topology>
    </subcellularLocation>
</comment>
<evidence type="ECO:0000313" key="9">
    <source>
        <dbReference type="EMBL" id="GLB38368.1"/>
    </source>
</evidence>
<comment type="caution">
    <text evidence="9">The sequence shown here is derived from an EMBL/GenBank/DDBJ whole genome shotgun (WGS) entry which is preliminary data.</text>
</comment>
<feature type="transmembrane region" description="Helical" evidence="8">
    <location>
        <begin position="105"/>
        <end position="124"/>
    </location>
</feature>
<keyword evidence="10" id="KW-1185">Reference proteome</keyword>
<evidence type="ECO:0000256" key="4">
    <source>
        <dbReference type="ARBA" id="ARBA00022596"/>
    </source>
</evidence>
<dbReference type="Proteomes" id="UP001063166">
    <property type="component" value="Unassembled WGS sequence"/>
</dbReference>
<evidence type="ECO:0000256" key="3">
    <source>
        <dbReference type="ARBA" id="ARBA00022448"/>
    </source>
</evidence>
<keyword evidence="3 8" id="KW-0813">Transport</keyword>
<evidence type="ECO:0000256" key="8">
    <source>
        <dbReference type="RuleBase" id="RU362101"/>
    </source>
</evidence>
<evidence type="ECO:0000256" key="7">
    <source>
        <dbReference type="ARBA" id="ARBA00023136"/>
    </source>
</evidence>
<reference evidence="9" key="1">
    <citation type="submission" date="2022-07" db="EMBL/GenBank/DDBJ databases">
        <title>The genome of Lyophyllum shimeji provides insight into the initial evolution of ectomycorrhizal fungal genome.</title>
        <authorList>
            <person name="Kobayashi Y."/>
            <person name="Shibata T."/>
            <person name="Hirakawa H."/>
            <person name="Shigenobu S."/>
            <person name="Nishiyama T."/>
            <person name="Yamada A."/>
            <person name="Hasebe M."/>
            <person name="Kawaguchi M."/>
        </authorList>
    </citation>
    <scope>NUCLEOTIDE SEQUENCE</scope>
    <source>
        <strain evidence="9">AT787</strain>
    </source>
</reference>
<dbReference type="Pfam" id="PF03824">
    <property type="entry name" value="NicO"/>
    <property type="match status" value="1"/>
</dbReference>